<accession>A0A191ZW07</accession>
<sequence length="111" mass="12381">MYKAFAALTLALASGVIHAADITVRTENYPRPPYSGATYYIYERDGQTICTKLQVCNKYDQCDTKYVKGSYKDEEDVQTGDPYGKTDAVVIGKEKLAKHVCLTKFKLTGQP</sequence>
<dbReference type="OrthoDB" id="7997719at2"/>
<dbReference type="EMBL" id="CP016022">
    <property type="protein sequence ID" value="ANJ72289.1"/>
    <property type="molecule type" value="Genomic_DNA"/>
</dbReference>
<keyword evidence="2" id="KW-1185">Reference proteome</keyword>
<evidence type="ECO:0000313" key="1">
    <source>
        <dbReference type="EMBL" id="ANJ72289.1"/>
    </source>
</evidence>
<gene>
    <name evidence="1" type="ORF">A9Y76_07320</name>
</gene>
<dbReference type="STRING" id="190721.ACS15_1603"/>
<name>A0A191ZW07_9RALS</name>
<protein>
    <submittedName>
        <fullName evidence="1">Uncharacterized protein</fullName>
    </submittedName>
</protein>
<evidence type="ECO:0000313" key="2">
    <source>
        <dbReference type="Proteomes" id="UP000078572"/>
    </source>
</evidence>
<dbReference type="GeneID" id="61525826"/>
<dbReference type="Proteomes" id="UP000078572">
    <property type="component" value="Chromosome 1"/>
</dbReference>
<dbReference type="RefSeq" id="WP_048932480.1">
    <property type="nucleotide sequence ID" value="NZ_CP016022.1"/>
</dbReference>
<reference evidence="2" key="1">
    <citation type="submission" date="2016-06" db="EMBL/GenBank/DDBJ databases">
        <authorList>
            <person name="Xu Y."/>
            <person name="Nagy A."/>
            <person name="Yan X."/>
            <person name="Kim S.W."/>
            <person name="Haley B."/>
            <person name="Liu N.T."/>
            <person name="Nou X."/>
        </authorList>
    </citation>
    <scope>NUCLEOTIDE SEQUENCE [LARGE SCALE GENOMIC DNA]</scope>
    <source>
        <strain evidence="2">ATCC 49129</strain>
    </source>
</reference>
<proteinExistence type="predicted"/>
<organism evidence="1 2">
    <name type="scientific">Ralstonia insidiosa</name>
    <dbReference type="NCBI Taxonomy" id="190721"/>
    <lineage>
        <taxon>Bacteria</taxon>
        <taxon>Pseudomonadati</taxon>
        <taxon>Pseudomonadota</taxon>
        <taxon>Betaproteobacteria</taxon>
        <taxon>Burkholderiales</taxon>
        <taxon>Burkholderiaceae</taxon>
        <taxon>Ralstonia</taxon>
    </lineage>
</organism>
<dbReference type="AlphaFoldDB" id="A0A191ZW07"/>